<dbReference type="Proteomes" id="UP001162992">
    <property type="component" value="Chromosome 4"/>
</dbReference>
<gene>
    <name evidence="1" type="ORF">O6H91_04G113400</name>
</gene>
<organism evidence="1 2">
    <name type="scientific">Diphasiastrum complanatum</name>
    <name type="common">Issler's clubmoss</name>
    <name type="synonym">Lycopodium complanatum</name>
    <dbReference type="NCBI Taxonomy" id="34168"/>
    <lineage>
        <taxon>Eukaryota</taxon>
        <taxon>Viridiplantae</taxon>
        <taxon>Streptophyta</taxon>
        <taxon>Embryophyta</taxon>
        <taxon>Tracheophyta</taxon>
        <taxon>Lycopodiopsida</taxon>
        <taxon>Lycopodiales</taxon>
        <taxon>Lycopodiaceae</taxon>
        <taxon>Lycopodioideae</taxon>
        <taxon>Diphasiastrum</taxon>
    </lineage>
</organism>
<proteinExistence type="predicted"/>
<accession>A0ACC2E127</accession>
<sequence>MMKIEAMASISVVHPILASQSCSLFEHTVSSRYLHPIVWKRISTVTPLASCPAGKGLFSANLNLVRGHEGLRKTSALDAPRQVPFSESFQAAVSSGMQSKGGNGAEGLQGYGFDKSSGCPRPVVTAVFERFTERAIKSIMLAQREAKALGKREVGTEQLLLGLIAEERGGDGFLSSGVTIERAREAVKDLSDGRPGGLLISDKPASEVPFSHGSKRVFEAALDSSRKMGHNYITPEHIAIALFNVDDSEASRVLDRLGLKKDKLHAEAVLRLQGELAKDGRSTPASVSAPAKAVASTATTSRRGNRKGARLNKGSLEDFCLDLTARAAEGKIDPVIGRDEEVQRVVQILARRTKSNPILLGEPGVGKTAIAEGLAIRITNGTVPEFLVGKRVMSLDMGLLLAGAKERGELEKRVTSLVDETRSAGNVILMIDEIHTLVGSGSAGRGGNSGAGLDIANLLKPALAKGEFQCIGATTLDEHRKHIEKDKALARRFQPVFVKEPSQEDAVKILLGLRERYEEHHKCKITADAVDAAVYLSARYIADRYLPDKAIDLLDEAGSRARIDAFKKWKERQVSILSKPPSEYWQEIRAVQASQEAALISQTALGSVDYASEARLLDPSVSKGLQNESDALSPEASPSSNFSSDDNFSDGPVVVGPAEIAAVASMWSGIPVQQLTADEQKKLLDLEQLLQTRVVGQEDAVSAISRAVRRARVGLKDPNRPIAALLFCGPTGVGKTELTKALAQHYFGSEGAMIRLDMSEYMERHTVSKLVGSPPGYVGYGEAGTLTEAVRRRPFTVVLLDEIEKAHPDVFNLLLQIFEDGRLTDSQGRVVSFKNTLLIMTSNIGSSAIARGKSSMIGFTFSEDEDGGHYASLKSLVMDELKGYFKPELLNRLDEVVVFRSLEKSQIRQILDIMLRETKDRLTKVGVNLEVSEEMMKLISDQGYDRSYGARPLRRTVTRLVEDILSDALLAGGYQEGDTALLDVDETGNPFVTRHTKPDLREHGLYLDILKPAVSLAS</sequence>
<dbReference type="EMBL" id="CM055095">
    <property type="protein sequence ID" value="KAJ7560095.1"/>
    <property type="molecule type" value="Genomic_DNA"/>
</dbReference>
<reference evidence="2" key="1">
    <citation type="journal article" date="2024" name="Proc. Natl. Acad. Sci. U.S.A.">
        <title>Extraordinary preservation of gene collinearity over three hundred million years revealed in homosporous lycophytes.</title>
        <authorList>
            <person name="Li C."/>
            <person name="Wickell D."/>
            <person name="Kuo L.Y."/>
            <person name="Chen X."/>
            <person name="Nie B."/>
            <person name="Liao X."/>
            <person name="Peng D."/>
            <person name="Ji J."/>
            <person name="Jenkins J."/>
            <person name="Williams M."/>
            <person name="Shu S."/>
            <person name="Plott C."/>
            <person name="Barry K."/>
            <person name="Rajasekar S."/>
            <person name="Grimwood J."/>
            <person name="Han X."/>
            <person name="Sun S."/>
            <person name="Hou Z."/>
            <person name="He W."/>
            <person name="Dai G."/>
            <person name="Sun C."/>
            <person name="Schmutz J."/>
            <person name="Leebens-Mack J.H."/>
            <person name="Li F.W."/>
            <person name="Wang L."/>
        </authorList>
    </citation>
    <scope>NUCLEOTIDE SEQUENCE [LARGE SCALE GENOMIC DNA]</scope>
    <source>
        <strain evidence="2">cv. PW_Plant_1</strain>
    </source>
</reference>
<evidence type="ECO:0000313" key="2">
    <source>
        <dbReference type="Proteomes" id="UP001162992"/>
    </source>
</evidence>
<comment type="caution">
    <text evidence="1">The sequence shown here is derived from an EMBL/GenBank/DDBJ whole genome shotgun (WGS) entry which is preliminary data.</text>
</comment>
<keyword evidence="2" id="KW-1185">Reference proteome</keyword>
<evidence type="ECO:0000313" key="1">
    <source>
        <dbReference type="EMBL" id="KAJ7560095.1"/>
    </source>
</evidence>
<protein>
    <submittedName>
        <fullName evidence="1">Uncharacterized protein</fullName>
    </submittedName>
</protein>
<name>A0ACC2E127_DIPCM</name>